<feature type="compositionally biased region" description="Low complexity" evidence="2">
    <location>
        <begin position="468"/>
        <end position="484"/>
    </location>
</feature>
<evidence type="ECO:0000313" key="4">
    <source>
        <dbReference type="EMBL" id="CBZ27042.1"/>
    </source>
</evidence>
<dbReference type="VEuPathDB" id="TriTrypDB:LmxM.22.0750"/>
<feature type="region of interest" description="Disordered" evidence="2">
    <location>
        <begin position="1023"/>
        <end position="1044"/>
    </location>
</feature>
<feature type="domain" description="C3H1-type" evidence="3">
    <location>
        <begin position="816"/>
        <end position="843"/>
    </location>
</feature>
<organism evidence="4 5">
    <name type="scientific">Leishmania mexicana (strain MHOM/GT/2001/U1103)</name>
    <dbReference type="NCBI Taxonomy" id="929439"/>
    <lineage>
        <taxon>Eukaryota</taxon>
        <taxon>Discoba</taxon>
        <taxon>Euglenozoa</taxon>
        <taxon>Kinetoplastea</taxon>
        <taxon>Metakinetoplastina</taxon>
        <taxon>Trypanosomatida</taxon>
        <taxon>Trypanosomatidae</taxon>
        <taxon>Leishmaniinae</taxon>
        <taxon>Leishmania</taxon>
    </lineage>
</organism>
<dbReference type="EMBL" id="FR799575">
    <property type="protein sequence ID" value="CBZ27042.1"/>
    <property type="molecule type" value="Genomic_DNA"/>
</dbReference>
<dbReference type="PANTHER" id="PTHR37035">
    <property type="entry name" value="C3H1-TYPE DOMAIN-CONTAINING PROTEIN-RELATED"/>
    <property type="match status" value="1"/>
</dbReference>
<dbReference type="InterPro" id="IPR000571">
    <property type="entry name" value="Znf_CCCH"/>
</dbReference>
<sequence>MSWWNDFSTHRNGGAVDGLPRPRQHPASDSFLTQETATQGAADHHEHHTSNANSPNKSTYMRQTSLSDTSVIVVGGGGFASREATWGTTTDCSDASSLWQTATSVCGVTESDALGVSAALSAYGSPALQQQQEEPAAQEEEPPAQHPLQPFLLFPTARATEGVQSSSTKDARRGSGSNSDSSDAYCSGGPVGVLSFAMDYYGPSFTGGTGGVETNTATHSRGGHVSSSMHTINDDNDSVVSGDINDAGDKDVRYEEVDVGTISSLIAALQVRDAASLTDSDAPDAEDEEGKKAGRLSCAQDKSSARDLQAQADTDRGVDVTANSAAAKQQQQQQEVAHTTMIANLAPFFHDPNTGAHLIASVNTTQSISRRHSSNMCNSSTSGSALAHNASSSSGFYEVPLGEAPSGCVVSTSGRAGSGASARHHGNEVVPLQLTSPTLHNVLASFESALLERSSDVPLPGTIRDLFNTTGRGTSSQNGSNSSGAAGGGRLCHYGSPTAQEDWGSQTSAAPATAGASVAVTACGSSGDASAMLDAPAMARNGSPVICGRVNSVVAHKLNLDGAARRSQLQDFRGSGGFPPAAASLDSTCSSDTHTPTLSAHGRLYAPQHVYTQERAASPDSNGDCFLAYTSSSVLGMLHHHQRVTSSATTEGFATPHHHMRTASEVSLPAAAATYHGGSALQQRIDDRGCIAVVDPQRRKLHVPLSAIQMTKALNGRLKTPSLCLLYQLGRCRQGDNCYQVHLDAAIVERLRADAKNMPCCCFQHGDCNSHVMDRTAYEGRSLGITGQFSVPLTRVAYTAGLQRVLQDQPACAPVKPSVLCRLHGQPGGCRFGADCRFVHVCCQILQNELASIMANAVAAAQQQQQQQQSRPGNGPPLLADLVSNGLIPSSSGTMHGGASTAMVSLNHAASSIVSAADFSLSQLSQSVPASSTAVLNAFASRVPPSSQQQQSSTPPSVTMQPLPCASTLSAPSAGTYYTLTKLQPQVPQAQTPAGRPFPLQASLLGSPPSVCHDHVRTLSTHSNGTYQSYASPPLAQTPSQSEVASPINMGLSMARSLTTFPTSTATTAGGSGGAFPSLPQHQLSHQTTPPQRHQPSSLAQQQQQPQRLLSLQQHHQQSTSQQIYVQQMNTDGSVSLVPINVMQGLGGGGS</sequence>
<feature type="compositionally biased region" description="Polar residues" evidence="2">
    <location>
        <begin position="50"/>
        <end position="60"/>
    </location>
</feature>
<feature type="compositionally biased region" description="Low complexity" evidence="2">
    <location>
        <begin position="1092"/>
        <end position="1116"/>
    </location>
</feature>
<keyword evidence="1" id="KW-0862">Zinc</keyword>
<dbReference type="KEGG" id="lmi:LMXM_22_0750"/>
<feature type="compositionally biased region" description="Polar residues" evidence="2">
    <location>
        <begin position="1080"/>
        <end position="1091"/>
    </location>
</feature>
<feature type="compositionally biased region" description="Low complexity" evidence="2">
    <location>
        <begin position="126"/>
        <end position="135"/>
    </location>
</feature>
<feature type="region of interest" description="Disordered" evidence="2">
    <location>
        <begin position="460"/>
        <end position="508"/>
    </location>
</feature>
<keyword evidence="1" id="KW-0863">Zinc-finger</keyword>
<dbReference type="OrthoDB" id="265169at2759"/>
<feature type="compositionally biased region" description="Low complexity" evidence="2">
    <location>
        <begin position="174"/>
        <end position="184"/>
    </location>
</feature>
<feature type="region of interest" description="Disordered" evidence="2">
    <location>
        <begin position="159"/>
        <end position="184"/>
    </location>
</feature>
<dbReference type="GeneID" id="13454130"/>
<feature type="region of interest" description="Disordered" evidence="2">
    <location>
        <begin position="212"/>
        <end position="239"/>
    </location>
</feature>
<proteinExistence type="predicted"/>
<feature type="domain" description="C3H1-type" evidence="3">
    <location>
        <begin position="718"/>
        <end position="745"/>
    </location>
</feature>
<accession>E9AVQ9</accession>
<name>E9AVQ9_LEIMU</name>
<protein>
    <recommendedName>
        <fullName evidence="3">C3H1-type domain-containing protein</fullName>
    </recommendedName>
</protein>
<dbReference type="Proteomes" id="UP000007259">
    <property type="component" value="Chromosome 22"/>
</dbReference>
<evidence type="ECO:0000259" key="3">
    <source>
        <dbReference type="PROSITE" id="PS50103"/>
    </source>
</evidence>
<dbReference type="AlphaFoldDB" id="E9AVQ9"/>
<keyword evidence="5" id="KW-1185">Reference proteome</keyword>
<evidence type="ECO:0000256" key="1">
    <source>
        <dbReference type="PROSITE-ProRule" id="PRU00723"/>
    </source>
</evidence>
<reference evidence="4 5" key="1">
    <citation type="journal article" date="2011" name="Genome Res.">
        <title>Chromosome and gene copy number variation allow major structural change between species and strains of Leishmania.</title>
        <authorList>
            <person name="Rogers M.B."/>
            <person name="Hilley J.D."/>
            <person name="Dickens N.J."/>
            <person name="Wilkes J."/>
            <person name="Bates P.A."/>
            <person name="Depledge D.P."/>
            <person name="Harris D."/>
            <person name="Her Y."/>
            <person name="Herzyk P."/>
            <person name="Imamura H."/>
            <person name="Otto T.D."/>
            <person name="Sanders M."/>
            <person name="Seeger K."/>
            <person name="Dujardin J.C."/>
            <person name="Berriman M."/>
            <person name="Smith D.F."/>
            <person name="Hertz-Fowler C."/>
            <person name="Mottram J.C."/>
        </authorList>
    </citation>
    <scope>NUCLEOTIDE SEQUENCE [LARGE SCALE GENOMIC DNA]</scope>
    <source>
        <strain evidence="4 5">MHOM/GT/2001/U1103</strain>
    </source>
</reference>
<dbReference type="PhylomeDB" id="E9AVQ9"/>
<gene>
    <name evidence="4" type="ORF">LMXM_22_0750</name>
</gene>
<feature type="zinc finger region" description="C3H1-type" evidence="1">
    <location>
        <begin position="816"/>
        <end position="843"/>
    </location>
</feature>
<evidence type="ECO:0000313" key="5">
    <source>
        <dbReference type="Proteomes" id="UP000007259"/>
    </source>
</evidence>
<dbReference type="PANTHER" id="PTHR37035:SF2">
    <property type="entry name" value="C3H1-TYPE DOMAIN-CONTAINING PROTEIN"/>
    <property type="match status" value="1"/>
</dbReference>
<feature type="zinc finger region" description="C3H1-type" evidence="1">
    <location>
        <begin position="718"/>
        <end position="745"/>
    </location>
</feature>
<dbReference type="InterPro" id="IPR053125">
    <property type="entry name" value="RNA-bd_mRNA_stabilization_reg"/>
</dbReference>
<feature type="region of interest" description="Disordered" evidence="2">
    <location>
        <begin position="1062"/>
        <end position="1116"/>
    </location>
</feature>
<dbReference type="OMA" id="WNDFSTH"/>
<feature type="region of interest" description="Disordered" evidence="2">
    <location>
        <begin position="942"/>
        <end position="966"/>
    </location>
</feature>
<dbReference type="PROSITE" id="PS50103">
    <property type="entry name" value="ZF_C3H1"/>
    <property type="match status" value="2"/>
</dbReference>
<feature type="compositionally biased region" description="Polar residues" evidence="2">
    <location>
        <begin position="212"/>
        <end position="231"/>
    </location>
</feature>
<feature type="region of interest" description="Disordered" evidence="2">
    <location>
        <begin position="1"/>
        <end position="60"/>
    </location>
</feature>
<feature type="region of interest" description="Disordered" evidence="2">
    <location>
        <begin position="125"/>
        <end position="147"/>
    </location>
</feature>
<feature type="compositionally biased region" description="Polar residues" evidence="2">
    <location>
        <begin position="30"/>
        <end position="39"/>
    </location>
</feature>
<keyword evidence="1" id="KW-0479">Metal-binding</keyword>
<feature type="compositionally biased region" description="Low complexity" evidence="2">
    <location>
        <begin position="943"/>
        <end position="962"/>
    </location>
</feature>
<dbReference type="GO" id="GO:0008270">
    <property type="term" value="F:zinc ion binding"/>
    <property type="evidence" value="ECO:0007669"/>
    <property type="project" value="UniProtKB-KW"/>
</dbReference>
<feature type="region of interest" description="Disordered" evidence="2">
    <location>
        <begin position="273"/>
        <end position="332"/>
    </location>
</feature>
<dbReference type="RefSeq" id="XP_003875531.1">
    <property type="nucleotide sequence ID" value="XM_003875482.1"/>
</dbReference>
<feature type="compositionally biased region" description="Polar residues" evidence="2">
    <location>
        <begin position="1"/>
        <end position="11"/>
    </location>
</feature>
<evidence type="ECO:0000256" key="2">
    <source>
        <dbReference type="SAM" id="MobiDB-lite"/>
    </source>
</evidence>